<name>A0ACB0M0V4_TRIPR</name>
<protein>
    <submittedName>
        <fullName evidence="1">Uncharacterized protein</fullName>
    </submittedName>
</protein>
<evidence type="ECO:0000313" key="2">
    <source>
        <dbReference type="Proteomes" id="UP001177021"/>
    </source>
</evidence>
<comment type="caution">
    <text evidence="1">The sequence shown here is derived from an EMBL/GenBank/DDBJ whole genome shotgun (WGS) entry which is preliminary data.</text>
</comment>
<reference evidence="1" key="1">
    <citation type="submission" date="2023-10" db="EMBL/GenBank/DDBJ databases">
        <authorList>
            <person name="Rodriguez Cubillos JULIANA M."/>
            <person name="De Vega J."/>
        </authorList>
    </citation>
    <scope>NUCLEOTIDE SEQUENCE</scope>
</reference>
<sequence length="109" mass="10875">MNSKALLFLAMLLASNILIFAESAPKDLDNKDDKIDTQGYYGGGGYGGRWGRGGGGWGGGGRGGWGGGRGGGWGGGRGGWGGGGWGGGGRGGGWPAENHDAYTDAEPQN</sequence>
<dbReference type="EMBL" id="CASHSV030000716">
    <property type="protein sequence ID" value="CAJ2674273.1"/>
    <property type="molecule type" value="Genomic_DNA"/>
</dbReference>
<accession>A0ACB0M0V4</accession>
<keyword evidence="2" id="KW-1185">Reference proteome</keyword>
<evidence type="ECO:0000313" key="1">
    <source>
        <dbReference type="EMBL" id="CAJ2674273.1"/>
    </source>
</evidence>
<organism evidence="1 2">
    <name type="scientific">Trifolium pratense</name>
    <name type="common">Red clover</name>
    <dbReference type="NCBI Taxonomy" id="57577"/>
    <lineage>
        <taxon>Eukaryota</taxon>
        <taxon>Viridiplantae</taxon>
        <taxon>Streptophyta</taxon>
        <taxon>Embryophyta</taxon>
        <taxon>Tracheophyta</taxon>
        <taxon>Spermatophyta</taxon>
        <taxon>Magnoliopsida</taxon>
        <taxon>eudicotyledons</taxon>
        <taxon>Gunneridae</taxon>
        <taxon>Pentapetalae</taxon>
        <taxon>rosids</taxon>
        <taxon>fabids</taxon>
        <taxon>Fabales</taxon>
        <taxon>Fabaceae</taxon>
        <taxon>Papilionoideae</taxon>
        <taxon>50 kb inversion clade</taxon>
        <taxon>NPAAA clade</taxon>
        <taxon>Hologalegina</taxon>
        <taxon>IRL clade</taxon>
        <taxon>Trifolieae</taxon>
        <taxon>Trifolium</taxon>
    </lineage>
</organism>
<proteinExistence type="predicted"/>
<dbReference type="Proteomes" id="UP001177021">
    <property type="component" value="Unassembled WGS sequence"/>
</dbReference>
<gene>
    <name evidence="1" type="ORF">MILVUS5_LOCUS37559</name>
</gene>